<accession>A0A165KAX6</accession>
<dbReference type="InterPro" id="IPR042214">
    <property type="entry name" value="TruD_catalytic"/>
</dbReference>
<protein>
    <submittedName>
        <fullName evidence="6">Pseudouridine synthase</fullName>
    </submittedName>
</protein>
<dbReference type="NCBIfam" id="TIGR00094">
    <property type="entry name" value="tRNA_TruD_broad"/>
    <property type="match status" value="1"/>
</dbReference>
<comment type="similarity">
    <text evidence="1">Belongs to the pseudouridine synthase TruD family.</text>
</comment>
<feature type="region of interest" description="Disordered" evidence="4">
    <location>
        <begin position="1"/>
        <end position="30"/>
    </location>
</feature>
<evidence type="ECO:0000313" key="7">
    <source>
        <dbReference type="Proteomes" id="UP000076842"/>
    </source>
</evidence>
<evidence type="ECO:0000256" key="4">
    <source>
        <dbReference type="SAM" id="MobiDB-lite"/>
    </source>
</evidence>
<evidence type="ECO:0000256" key="2">
    <source>
        <dbReference type="ARBA" id="ARBA00022694"/>
    </source>
</evidence>
<dbReference type="PIRSF" id="PIRSF037016">
    <property type="entry name" value="Pseudouridin_synth_euk_prd"/>
    <property type="match status" value="1"/>
</dbReference>
<dbReference type="InterPro" id="IPR020103">
    <property type="entry name" value="PsdUridine_synth_cat_dom_sf"/>
</dbReference>
<feature type="compositionally biased region" description="Basic and acidic residues" evidence="4">
    <location>
        <begin position="331"/>
        <end position="363"/>
    </location>
</feature>
<dbReference type="PROSITE" id="PS50984">
    <property type="entry name" value="TRUD"/>
    <property type="match status" value="1"/>
</dbReference>
<dbReference type="Proteomes" id="UP000076842">
    <property type="component" value="Unassembled WGS sequence"/>
</dbReference>
<dbReference type="SUPFAM" id="SSF55120">
    <property type="entry name" value="Pseudouridine synthase"/>
    <property type="match status" value="1"/>
</dbReference>
<feature type="domain" description="TRUD" evidence="5">
    <location>
        <begin position="571"/>
        <end position="820"/>
    </location>
</feature>
<dbReference type="GO" id="GO:0009982">
    <property type="term" value="F:pseudouridine synthase activity"/>
    <property type="evidence" value="ECO:0007669"/>
    <property type="project" value="InterPro"/>
</dbReference>
<dbReference type="Pfam" id="PF01142">
    <property type="entry name" value="TruD"/>
    <property type="match status" value="1"/>
</dbReference>
<keyword evidence="3" id="KW-0413">Isomerase</keyword>
<sequence>MDSSIGQIRPREEEEEEPSKKPRLDAPADPAVAVESLIPSGQVTATPVLEALVEPAPLPGVTSAEAPASLVVEGEITMESVLASAEKVSTPVLTALVEPSPAPGEPTPASRYTTESLHPPSLKILLGILPTPKEPEPAREPEVGIACYLSSGLGRVEGIIKQRFTDFLVFEVNLKGETVRVKDIGPPQKEAPAPKPAEPAESQTEEPAADGEPESAEAEAKEPEKPVTVTYEWTAETKEKLAPYFGKEELEGLERMYREGKKPPMVSDGGWEGRRLLHPEGEGRGDEATETKGGEGGEKEESKEVAEAPTEDAKEETQAEEEKGGRRNGRDRKDRGGRGGRDRGRGRGGGRDGGRGGGRRSDPRQPIVSKEGRTELHKAVRELFGGQLETETVESKEKGEGSSIRVKWNHNARGGGQRGGRGGRGGGRGDRGERESMGQYIHFTLQKTNRDSHDALQYIGRMLKCTAKDLMICGTKDKRGVTCQRVCLKRFNRTVQDVWRGVNAVGRRRTEQDALTSRGERGVRISDLAYSRSHLDLGMLKGNEFVITLRNVKVDNLNTIDAAMSSLKEKGFINYYGMQRFGTSPVPTHATGLAILHSDWKRACDLLLMPRPGEDPDCERARRAWLERHDAAQALVFMPRRVVAESCILEYYRDHGASNHLDALMKIPRNLRLMYIHAYQSYVWNAMVSERIKRYGSDSPIVGDLVYDVPGAAPKAAAPDAADGAVEEGMDFDLAEEQAASKGGRPSRQKVKVLTEDDVPNYTIFDVIMPLPGFNVQMPGGEFGELYKQFLEADGLTMESFSKPQKEFSLAGSYRKILHMPKNISWTTMRYTDPNLPLAQTDEDKILGFDEPVIDPDGKFLALQIQLTLGPAAYATMALREVTKTETSSQFQSALTQASEDQAYKGTRDVVEDTTLEPAAGDLGIEGERTGIELEPVPMELDAE</sequence>
<evidence type="ECO:0000256" key="3">
    <source>
        <dbReference type="ARBA" id="ARBA00023235"/>
    </source>
</evidence>
<feature type="compositionally biased region" description="Basic and acidic residues" evidence="4">
    <location>
        <begin position="271"/>
        <end position="325"/>
    </location>
</feature>
<evidence type="ECO:0000256" key="1">
    <source>
        <dbReference type="ARBA" id="ARBA00007953"/>
    </source>
</evidence>
<dbReference type="GO" id="GO:0003723">
    <property type="term" value="F:RNA binding"/>
    <property type="evidence" value="ECO:0007669"/>
    <property type="project" value="InterPro"/>
</dbReference>
<reference evidence="6 7" key="1">
    <citation type="journal article" date="2016" name="Mol. Biol. Evol.">
        <title>Comparative Genomics of Early-Diverging Mushroom-Forming Fungi Provides Insights into the Origins of Lignocellulose Decay Capabilities.</title>
        <authorList>
            <person name="Nagy L.G."/>
            <person name="Riley R."/>
            <person name="Tritt A."/>
            <person name="Adam C."/>
            <person name="Daum C."/>
            <person name="Floudas D."/>
            <person name="Sun H."/>
            <person name="Yadav J.S."/>
            <person name="Pangilinan J."/>
            <person name="Larsson K.H."/>
            <person name="Matsuura K."/>
            <person name="Barry K."/>
            <person name="Labutti K."/>
            <person name="Kuo R."/>
            <person name="Ohm R.A."/>
            <person name="Bhattacharya S.S."/>
            <person name="Shirouzu T."/>
            <person name="Yoshinaga Y."/>
            <person name="Martin F.M."/>
            <person name="Grigoriev I.V."/>
            <person name="Hibbett D.S."/>
        </authorList>
    </citation>
    <scope>NUCLEOTIDE SEQUENCE [LARGE SCALE GENOMIC DNA]</scope>
    <source>
        <strain evidence="6 7">HHB12733</strain>
    </source>
</reference>
<proteinExistence type="inferred from homology"/>
<dbReference type="PANTHER" id="PTHR13326">
    <property type="entry name" value="TRNA PSEUDOURIDINE SYNTHASE D"/>
    <property type="match status" value="1"/>
</dbReference>
<dbReference type="OrthoDB" id="447290at2759"/>
<dbReference type="GO" id="GO:0008033">
    <property type="term" value="P:tRNA processing"/>
    <property type="evidence" value="ECO:0007669"/>
    <property type="project" value="UniProtKB-KW"/>
</dbReference>
<feature type="region of interest" description="Disordered" evidence="4">
    <location>
        <begin position="181"/>
        <end position="375"/>
    </location>
</feature>
<feature type="compositionally biased region" description="Acidic residues" evidence="4">
    <location>
        <begin position="203"/>
        <end position="217"/>
    </location>
</feature>
<keyword evidence="2" id="KW-0819">tRNA processing</keyword>
<name>A0A165KAX6_9BASI</name>
<organism evidence="6 7">
    <name type="scientific">Calocera cornea HHB12733</name>
    <dbReference type="NCBI Taxonomy" id="1353952"/>
    <lineage>
        <taxon>Eukaryota</taxon>
        <taxon>Fungi</taxon>
        <taxon>Dikarya</taxon>
        <taxon>Basidiomycota</taxon>
        <taxon>Agaricomycotina</taxon>
        <taxon>Dacrymycetes</taxon>
        <taxon>Dacrymycetales</taxon>
        <taxon>Dacrymycetaceae</taxon>
        <taxon>Calocera</taxon>
    </lineage>
</organism>
<evidence type="ECO:0000313" key="6">
    <source>
        <dbReference type="EMBL" id="KZT62906.1"/>
    </source>
</evidence>
<feature type="compositionally biased region" description="Gly residues" evidence="4">
    <location>
        <begin position="413"/>
        <end position="426"/>
    </location>
</feature>
<dbReference type="Gene3D" id="3.30.2350.20">
    <property type="entry name" value="TruD, catalytic domain"/>
    <property type="match status" value="2"/>
</dbReference>
<dbReference type="CDD" id="cd02576">
    <property type="entry name" value="PseudoU_synth_ScPUS7"/>
    <property type="match status" value="1"/>
</dbReference>
<feature type="compositionally biased region" description="Basic and acidic residues" evidence="4">
    <location>
        <begin position="235"/>
        <end position="262"/>
    </location>
</feature>
<dbReference type="InterPro" id="IPR020119">
    <property type="entry name" value="PsdUridine_synth_TruD_CS"/>
</dbReference>
<dbReference type="FunCoup" id="A0A165KAX6">
    <property type="interactions" value="719"/>
</dbReference>
<evidence type="ECO:0000259" key="5">
    <source>
        <dbReference type="PROSITE" id="PS50984"/>
    </source>
</evidence>
<dbReference type="InterPro" id="IPR011760">
    <property type="entry name" value="PsdUridine_synth_TruD_insert"/>
</dbReference>
<dbReference type="AlphaFoldDB" id="A0A165KAX6"/>
<dbReference type="GO" id="GO:0005634">
    <property type="term" value="C:nucleus"/>
    <property type="evidence" value="ECO:0007669"/>
    <property type="project" value="TreeGrafter"/>
</dbReference>
<dbReference type="GO" id="GO:0001522">
    <property type="term" value="P:pseudouridine synthesis"/>
    <property type="evidence" value="ECO:0007669"/>
    <property type="project" value="InterPro"/>
</dbReference>
<feature type="region of interest" description="Disordered" evidence="4">
    <location>
        <begin position="387"/>
        <end position="434"/>
    </location>
</feature>
<dbReference type="EMBL" id="KV423914">
    <property type="protein sequence ID" value="KZT62906.1"/>
    <property type="molecule type" value="Genomic_DNA"/>
</dbReference>
<dbReference type="PANTHER" id="PTHR13326:SF21">
    <property type="entry name" value="PSEUDOURIDYLATE SYNTHASE PUS7L"/>
    <property type="match status" value="1"/>
</dbReference>
<dbReference type="STRING" id="1353952.A0A165KAX6"/>
<dbReference type="PROSITE" id="PS01268">
    <property type="entry name" value="UPF0024"/>
    <property type="match status" value="1"/>
</dbReference>
<keyword evidence="7" id="KW-1185">Reference proteome</keyword>
<dbReference type="InParanoid" id="A0A165KAX6"/>
<gene>
    <name evidence="6" type="ORF">CALCODRAFT_505303</name>
</gene>
<dbReference type="InterPro" id="IPR001656">
    <property type="entry name" value="PsdUridine_synth_TruD"/>
</dbReference>